<evidence type="ECO:0000256" key="4">
    <source>
        <dbReference type="ARBA" id="ARBA00022692"/>
    </source>
</evidence>
<evidence type="ECO:0000259" key="8">
    <source>
        <dbReference type="PROSITE" id="PS50156"/>
    </source>
</evidence>
<dbReference type="OrthoDB" id="7051771at2"/>
<name>X4ZPQ4_9BACL</name>
<feature type="transmembrane region" description="Helical" evidence="7">
    <location>
        <begin position="588"/>
        <end position="606"/>
    </location>
</feature>
<evidence type="ECO:0000256" key="2">
    <source>
        <dbReference type="ARBA" id="ARBA00010157"/>
    </source>
</evidence>
<feature type="transmembrane region" description="Helical" evidence="7">
    <location>
        <begin position="221"/>
        <end position="244"/>
    </location>
</feature>
<dbReference type="GO" id="GO:0005886">
    <property type="term" value="C:plasma membrane"/>
    <property type="evidence" value="ECO:0007669"/>
    <property type="project" value="UniProtKB-SubCell"/>
</dbReference>
<dbReference type="PANTHER" id="PTHR33406:SF11">
    <property type="entry name" value="MEMBRANE PROTEIN SCO6666-RELATED"/>
    <property type="match status" value="1"/>
</dbReference>
<evidence type="ECO:0000313" key="9">
    <source>
        <dbReference type="EMBL" id="AHV99152.1"/>
    </source>
</evidence>
<feature type="domain" description="SSD" evidence="8">
    <location>
        <begin position="213"/>
        <end position="349"/>
    </location>
</feature>
<feature type="transmembrane region" description="Helical" evidence="7">
    <location>
        <begin position="32"/>
        <end position="53"/>
    </location>
</feature>
<dbReference type="Proteomes" id="UP000019772">
    <property type="component" value="Chromosome"/>
</dbReference>
<evidence type="ECO:0000256" key="5">
    <source>
        <dbReference type="ARBA" id="ARBA00022989"/>
    </source>
</evidence>
<dbReference type="Pfam" id="PF03176">
    <property type="entry name" value="MMPL"/>
    <property type="match status" value="2"/>
</dbReference>
<protein>
    <submittedName>
        <fullName evidence="9">Putative RND superfamily drug exporter</fullName>
    </submittedName>
</protein>
<evidence type="ECO:0000256" key="3">
    <source>
        <dbReference type="ARBA" id="ARBA00022475"/>
    </source>
</evidence>
<feature type="transmembrane region" description="Helical" evidence="7">
    <location>
        <begin position="389"/>
        <end position="407"/>
    </location>
</feature>
<feature type="transmembrane region" description="Helical" evidence="7">
    <location>
        <begin position="626"/>
        <end position="649"/>
    </location>
</feature>
<dbReference type="KEGG" id="psab:PSAB_21315"/>
<dbReference type="EMBL" id="CP004078">
    <property type="protein sequence ID" value="AHV99152.1"/>
    <property type="molecule type" value="Genomic_DNA"/>
</dbReference>
<dbReference type="InterPro" id="IPR004869">
    <property type="entry name" value="MMPL_dom"/>
</dbReference>
<dbReference type="InterPro" id="IPR050545">
    <property type="entry name" value="Mycobact_MmpL"/>
</dbReference>
<keyword evidence="3" id="KW-1003">Cell membrane</keyword>
<feature type="transmembrane region" description="Helical" evidence="7">
    <location>
        <begin position="299"/>
        <end position="318"/>
    </location>
</feature>
<feature type="transmembrane region" description="Helical" evidence="7">
    <location>
        <begin position="558"/>
        <end position="576"/>
    </location>
</feature>
<feature type="transmembrane region" description="Helical" evidence="7">
    <location>
        <begin position="250"/>
        <end position="272"/>
    </location>
</feature>
<dbReference type="AlphaFoldDB" id="X4ZPQ4"/>
<feature type="transmembrane region" description="Helical" evidence="7">
    <location>
        <begin position="324"/>
        <end position="350"/>
    </location>
</feature>
<keyword evidence="5 7" id="KW-1133">Transmembrane helix</keyword>
<dbReference type="Gene3D" id="1.20.1640.10">
    <property type="entry name" value="Multidrug efflux transporter AcrB transmembrane domain"/>
    <property type="match status" value="2"/>
</dbReference>
<feature type="transmembrane region" description="Helical" evidence="7">
    <location>
        <begin position="195"/>
        <end position="214"/>
    </location>
</feature>
<keyword evidence="10" id="KW-1185">Reference proteome</keyword>
<evidence type="ECO:0000256" key="1">
    <source>
        <dbReference type="ARBA" id="ARBA00004651"/>
    </source>
</evidence>
<dbReference type="PANTHER" id="PTHR33406">
    <property type="entry name" value="MEMBRANE PROTEIN MJ1562-RELATED"/>
    <property type="match status" value="1"/>
</dbReference>
<dbReference type="STRING" id="1268072.PSAB_21315"/>
<accession>X4ZPQ4</accession>
<reference evidence="9 10" key="1">
    <citation type="journal article" date="2014" name="PLoS Genet.">
        <title>Comparative Genomic Analysis of N2-Fixing and Non-N2-Fixing Paenibacillus spp.: Organization, Evolution and Expression of the Nitrogen Fixation Genes.</title>
        <authorList>
            <person name="Xie J.B."/>
            <person name="Du Z."/>
            <person name="Bai L."/>
            <person name="Tian C."/>
            <person name="Zhang Y."/>
            <person name="Xie J.Y."/>
            <person name="Wang T."/>
            <person name="Liu X."/>
            <person name="Chen X."/>
            <person name="Cheng Q."/>
            <person name="Chen S."/>
            <person name="Li J."/>
        </authorList>
    </citation>
    <scope>NUCLEOTIDE SEQUENCE [LARGE SCALE GENOMIC DNA]</scope>
    <source>
        <strain evidence="9 10">T27</strain>
    </source>
</reference>
<dbReference type="SUPFAM" id="SSF82866">
    <property type="entry name" value="Multidrug efflux transporter AcrB transmembrane domain"/>
    <property type="match status" value="2"/>
</dbReference>
<comment type="subcellular location">
    <subcellularLocation>
        <location evidence="1">Cell membrane</location>
        <topology evidence="1">Multi-pass membrane protein</topology>
    </subcellularLocation>
</comment>
<evidence type="ECO:0000256" key="6">
    <source>
        <dbReference type="ARBA" id="ARBA00023136"/>
    </source>
</evidence>
<proteinExistence type="inferred from homology"/>
<feature type="transmembrane region" description="Helical" evidence="7">
    <location>
        <begin position="670"/>
        <end position="688"/>
    </location>
</feature>
<keyword evidence="6 7" id="KW-0472">Membrane</keyword>
<dbReference type="PROSITE" id="PS50156">
    <property type="entry name" value="SSD"/>
    <property type="match status" value="1"/>
</dbReference>
<gene>
    <name evidence="9" type="ORF">PSAB_21315</name>
</gene>
<keyword evidence="4 7" id="KW-0812">Transmembrane</keyword>
<sequence length="749" mass="80366">MDRPHGYRKETLALSRNTVLRSLGHFIVKARWPVIILGVIVFVASAVIGAGTVGKLSLSRWEVPGSESYQAGKALEQRFGSGSPNLALLVTAKHGTIDSPDIREAGLALTDELAGEEAVQQAASYWSRGGTQTLRSKDGTQALILAHLKGTVTEARTALASLSPKFTRETELLKVEVGGQDEIFRQAAGLARQDFARAEMIILPGVFVLLLLVYRRFRATALTIGVGLFAMVGTLAGLAAVVPFTEVSTFALNLTLVMGLGLGIDYSLFMIFRFREELASGKDAHASAVIAVETAGRTVIFSGITVAASCSVLFVFPFPFLQSFAYTGVMVVLSGIIGSVLILPAFFAVLGPRLARRSQTGTSTASPGSSRSRGDWWYRWAKAVMRRPVLYGGAAMLILLLLGSPVLDLRFGLPDHRVLPANATSRIVEDQKMAGFPAEETDAIQVVASEVKDPSAVMADISAYAERLSKVSGIIQVDSLAGSYAEGRLITPANAAHARFAGADGGTFLTVIPYGSAISADAPGLVREIRAMAAPFEVMVGGYPGDLTDFREKLLERIPVALVLVLAITFVILFLMTGSILLPLKATLLNFLSLTIMFGALVWVFQQGHFSRLLGFTPAGSIEPSIPILMFCIAYGLSMDYEVFILSRIKEEYDRTGDLEESVARGLQKSGSLVTTAAVILAFTFAAYGTGEVVFLKMLGVGMTLAVLIDATLIRSVLVPAFMKLAGRANWWAPPALRRFYERYGISEG</sequence>
<dbReference type="InterPro" id="IPR000731">
    <property type="entry name" value="SSD"/>
</dbReference>
<evidence type="ECO:0000313" key="10">
    <source>
        <dbReference type="Proteomes" id="UP000019772"/>
    </source>
</evidence>
<evidence type="ECO:0000256" key="7">
    <source>
        <dbReference type="SAM" id="Phobius"/>
    </source>
</evidence>
<organism evidence="9 10">
    <name type="scientific">Paenibacillus sabinae T27</name>
    <dbReference type="NCBI Taxonomy" id="1268072"/>
    <lineage>
        <taxon>Bacteria</taxon>
        <taxon>Bacillati</taxon>
        <taxon>Bacillota</taxon>
        <taxon>Bacilli</taxon>
        <taxon>Bacillales</taxon>
        <taxon>Paenibacillaceae</taxon>
        <taxon>Paenibacillus</taxon>
    </lineage>
</organism>
<feature type="transmembrane region" description="Helical" evidence="7">
    <location>
        <begin position="694"/>
        <end position="718"/>
    </location>
</feature>
<dbReference type="HOGENOM" id="CLU_005108_5_1_9"/>
<dbReference type="PATRIC" id="fig|1268072.3.peg.4391"/>
<dbReference type="eggNOG" id="COG2409">
    <property type="taxonomic scope" value="Bacteria"/>
</dbReference>
<comment type="similarity">
    <text evidence="2">Belongs to the resistance-nodulation-cell division (RND) (TC 2.A.6) family. MmpL subfamily.</text>
</comment>